<sequence length="564" mass="63168">MATATTIRPGQFPDFHAVGRRTGTEADLAGQEFLTHCPPDLPPRHRIVALLGTTDDQGEASPTKDGWFVSDFYLFHHLLSPETPQFEPNQLWLTSEDPESLITKYKEYLHGDSKGDRRVVLDRAMLRTIVDGGRVRVVPRNMLLERFMNSVREQLAEARRHEEHLVLLIFGHGTPAYGVEVANTILQIVDLRRVLGNTPHVTIFTTSCYSGGWLVFPDLRGNHLNTTAIAAAGPRDVSSSWPQSGSIGRASGSLAASGILRCLIDAETEERLAADNAQKVMNIVPGTGITDTMKHPTYIQLAKSIHDSVKSMGLDGSTQQIYFSAENDEWETSYRPRLGLPLVSYEAKWNTLRKVRPSLSSGNAPTSGRSGGRPLKRLKYLAQEYLESKPGADNLAPNLSLHGSLKRVLQGKILPKEEVDELTEITAYRLGSMYEADYLLKVVGLQYPSIFDIDASSVIAALPTARKIEQNETWMLLIELDINTTPIGIRRPYHKPLQYLTLALTETLSSQESINTHIREMARKKRAWYRFIYQAWQGHRVSHDQNVRSSRRAFLEAFKSMKVG</sequence>
<accession>A0A1V6TQS4</accession>
<dbReference type="Proteomes" id="UP000191285">
    <property type="component" value="Unassembled WGS sequence"/>
</dbReference>
<dbReference type="EMBL" id="MLKD01000003">
    <property type="protein sequence ID" value="OQE28707.1"/>
    <property type="molecule type" value="Genomic_DNA"/>
</dbReference>
<name>A0A1V6TQS4_9EURO</name>
<reference evidence="2" key="1">
    <citation type="journal article" date="2017" name="Nat. Microbiol.">
        <title>Global analysis of biosynthetic gene clusters reveals vast potential of secondary metabolite production in Penicillium species.</title>
        <authorList>
            <person name="Nielsen J.C."/>
            <person name="Grijseels S."/>
            <person name="Prigent S."/>
            <person name="Ji B."/>
            <person name="Dainat J."/>
            <person name="Nielsen K.F."/>
            <person name="Frisvad J.C."/>
            <person name="Workman M."/>
            <person name="Nielsen J."/>
        </authorList>
    </citation>
    <scope>NUCLEOTIDE SEQUENCE [LARGE SCALE GENOMIC DNA]</scope>
    <source>
        <strain evidence="2">IBT 24891</strain>
    </source>
</reference>
<dbReference type="STRING" id="303698.A0A1V6TQS4"/>
<dbReference type="OrthoDB" id="3000060at2759"/>
<evidence type="ECO:0000313" key="1">
    <source>
        <dbReference type="EMBL" id="OQE28707.1"/>
    </source>
</evidence>
<keyword evidence="2" id="KW-1185">Reference proteome</keyword>
<gene>
    <name evidence="1" type="ORF">PENSTE_c003G02077</name>
</gene>
<evidence type="ECO:0000313" key="2">
    <source>
        <dbReference type="Proteomes" id="UP000191285"/>
    </source>
</evidence>
<proteinExistence type="predicted"/>
<dbReference type="AlphaFoldDB" id="A0A1V6TQS4"/>
<comment type="caution">
    <text evidence="1">The sequence shown here is derived from an EMBL/GenBank/DDBJ whole genome shotgun (WGS) entry which is preliminary data.</text>
</comment>
<organism evidence="1 2">
    <name type="scientific">Penicillium steckii</name>
    <dbReference type="NCBI Taxonomy" id="303698"/>
    <lineage>
        <taxon>Eukaryota</taxon>
        <taxon>Fungi</taxon>
        <taxon>Dikarya</taxon>
        <taxon>Ascomycota</taxon>
        <taxon>Pezizomycotina</taxon>
        <taxon>Eurotiomycetes</taxon>
        <taxon>Eurotiomycetidae</taxon>
        <taxon>Eurotiales</taxon>
        <taxon>Aspergillaceae</taxon>
        <taxon>Penicillium</taxon>
    </lineage>
</organism>
<protein>
    <submittedName>
        <fullName evidence="1">Uncharacterized protein</fullName>
    </submittedName>
</protein>